<dbReference type="RefSeq" id="XP_025394657.1">
    <property type="nucleotide sequence ID" value="XM_025538395.1"/>
</dbReference>
<comment type="caution">
    <text evidence="2">The sequence shown here is derived from an EMBL/GenBank/DDBJ whole genome shotgun (WGS) entry which is preliminary data.</text>
</comment>
<reference evidence="2 3" key="1">
    <citation type="submission" date="2016-12" db="EMBL/GenBank/DDBJ databases">
        <title>The genomes of Aspergillus section Nigri reveals drivers in fungal speciation.</title>
        <authorList>
            <consortium name="DOE Joint Genome Institute"/>
            <person name="Vesth T.C."/>
            <person name="Nybo J."/>
            <person name="Theobald S."/>
            <person name="Brandl J."/>
            <person name="Frisvad J.C."/>
            <person name="Nielsen K.F."/>
            <person name="Lyhne E.K."/>
            <person name="Kogle M.E."/>
            <person name="Kuo A."/>
            <person name="Riley R."/>
            <person name="Clum A."/>
            <person name="Nolan M."/>
            <person name="Lipzen A."/>
            <person name="Salamov A."/>
            <person name="Henrissat B."/>
            <person name="Wiebenga A."/>
            <person name="De Vries R.P."/>
            <person name="Grigoriev I.V."/>
            <person name="Mortensen U.H."/>
            <person name="Andersen M.R."/>
            <person name="Baker S.E."/>
        </authorList>
    </citation>
    <scope>NUCLEOTIDE SEQUENCE [LARGE SCALE GENOMIC DNA]</scope>
    <source>
        <strain evidence="2 3">CBS 117.55</strain>
    </source>
</reference>
<gene>
    <name evidence="2" type="ORF">BO70DRAFT_175656</name>
</gene>
<evidence type="ECO:0000313" key="2">
    <source>
        <dbReference type="EMBL" id="PWY65986.1"/>
    </source>
</evidence>
<dbReference type="AlphaFoldDB" id="A0A317UWV0"/>
<sequence>MNGVFVACRLLLVPRSSFLLHGCYMASRMMMMMESALARTPSHPHPLDRTPHIRAISLRRNHNHHPICRWRHPPQRIPPVRIADTVPSSSRTPSTTICPLPPHDHSIDVPLILLIRSLGYNITG</sequence>
<name>A0A317UWV0_9EURO</name>
<organism evidence="2 3">
    <name type="scientific">Aspergillus heteromorphus CBS 117.55</name>
    <dbReference type="NCBI Taxonomy" id="1448321"/>
    <lineage>
        <taxon>Eukaryota</taxon>
        <taxon>Fungi</taxon>
        <taxon>Dikarya</taxon>
        <taxon>Ascomycota</taxon>
        <taxon>Pezizomycotina</taxon>
        <taxon>Eurotiomycetes</taxon>
        <taxon>Eurotiomycetidae</taxon>
        <taxon>Eurotiales</taxon>
        <taxon>Aspergillaceae</taxon>
        <taxon>Aspergillus</taxon>
        <taxon>Aspergillus subgen. Circumdati</taxon>
    </lineage>
</organism>
<feature type="signal peptide" evidence="1">
    <location>
        <begin position="1"/>
        <end position="18"/>
    </location>
</feature>
<accession>A0A317UWV0</accession>
<dbReference type="VEuPathDB" id="FungiDB:BO70DRAFT_175656"/>
<feature type="chain" id="PRO_5016349472" description="Secreted protein" evidence="1">
    <location>
        <begin position="19"/>
        <end position="124"/>
    </location>
</feature>
<keyword evidence="3" id="KW-1185">Reference proteome</keyword>
<protein>
    <recommendedName>
        <fullName evidence="4">Secreted protein</fullName>
    </recommendedName>
</protein>
<evidence type="ECO:0000256" key="1">
    <source>
        <dbReference type="SAM" id="SignalP"/>
    </source>
</evidence>
<dbReference type="EMBL" id="MSFL01000048">
    <property type="protein sequence ID" value="PWY65986.1"/>
    <property type="molecule type" value="Genomic_DNA"/>
</dbReference>
<dbReference type="Proteomes" id="UP000247233">
    <property type="component" value="Unassembled WGS sequence"/>
</dbReference>
<evidence type="ECO:0008006" key="4">
    <source>
        <dbReference type="Google" id="ProtNLM"/>
    </source>
</evidence>
<proteinExistence type="predicted"/>
<keyword evidence="1" id="KW-0732">Signal</keyword>
<dbReference type="GeneID" id="37060632"/>
<evidence type="ECO:0000313" key="3">
    <source>
        <dbReference type="Proteomes" id="UP000247233"/>
    </source>
</evidence>